<name>A0A1M5TZS8_9RHOB</name>
<evidence type="ECO:0000313" key="4">
    <source>
        <dbReference type="EMBL" id="SHH56208.1"/>
    </source>
</evidence>
<feature type="domain" description="N-acetyltransferase" evidence="3">
    <location>
        <begin position="4"/>
        <end position="148"/>
    </location>
</feature>
<dbReference type="STRING" id="870908.SAMN04488044_2749"/>
<dbReference type="Proteomes" id="UP000184211">
    <property type="component" value="Unassembled WGS sequence"/>
</dbReference>
<dbReference type="PANTHER" id="PTHR43877">
    <property type="entry name" value="AMINOALKYLPHOSPHONATE N-ACETYLTRANSFERASE-RELATED-RELATED"/>
    <property type="match status" value="1"/>
</dbReference>
<protein>
    <submittedName>
        <fullName evidence="4">Ribosomal-protein-alanine N-acetyltransferase</fullName>
    </submittedName>
</protein>
<evidence type="ECO:0000259" key="3">
    <source>
        <dbReference type="PROSITE" id="PS51186"/>
    </source>
</evidence>
<proteinExistence type="predicted"/>
<dbReference type="InterPro" id="IPR016181">
    <property type="entry name" value="Acyl_CoA_acyltransferase"/>
</dbReference>
<dbReference type="OrthoDB" id="7205533at2"/>
<dbReference type="AlphaFoldDB" id="A0A1M5TZS8"/>
<dbReference type="GO" id="GO:0016747">
    <property type="term" value="F:acyltransferase activity, transferring groups other than amino-acyl groups"/>
    <property type="evidence" value="ECO:0007669"/>
    <property type="project" value="InterPro"/>
</dbReference>
<dbReference type="InterPro" id="IPR050832">
    <property type="entry name" value="Bact_Acetyltransf"/>
</dbReference>
<dbReference type="PROSITE" id="PS51186">
    <property type="entry name" value="GNAT"/>
    <property type="match status" value="1"/>
</dbReference>
<sequence>MTDIEYRRANVSDARRLATIGIAALQQAYSAIDQDDPQLDDAAHMLVATEGSRIIGYVSSKAGDNHISDLWVAPDRQGLGIGGELLVRMEQDIRARGFADLHLEVLTSNTRAIGLFKYRGYKVMKQGMKMDTIQAVPFHVTELRKPLIGA</sequence>
<organism evidence="4 5">
    <name type="scientific">Cognatishimia maritima</name>
    <dbReference type="NCBI Taxonomy" id="870908"/>
    <lineage>
        <taxon>Bacteria</taxon>
        <taxon>Pseudomonadati</taxon>
        <taxon>Pseudomonadota</taxon>
        <taxon>Alphaproteobacteria</taxon>
        <taxon>Rhodobacterales</taxon>
        <taxon>Paracoccaceae</taxon>
        <taxon>Cognatishimia</taxon>
    </lineage>
</organism>
<dbReference type="EMBL" id="FQWM01000006">
    <property type="protein sequence ID" value="SHH56208.1"/>
    <property type="molecule type" value="Genomic_DNA"/>
</dbReference>
<accession>A0A1M5TZS8</accession>
<dbReference type="CDD" id="cd04301">
    <property type="entry name" value="NAT_SF"/>
    <property type="match status" value="1"/>
</dbReference>
<keyword evidence="5" id="KW-1185">Reference proteome</keyword>
<evidence type="ECO:0000256" key="1">
    <source>
        <dbReference type="ARBA" id="ARBA00022679"/>
    </source>
</evidence>
<evidence type="ECO:0000313" key="5">
    <source>
        <dbReference type="Proteomes" id="UP000184211"/>
    </source>
</evidence>
<dbReference type="InterPro" id="IPR000182">
    <property type="entry name" value="GNAT_dom"/>
</dbReference>
<evidence type="ECO:0000256" key="2">
    <source>
        <dbReference type="ARBA" id="ARBA00023315"/>
    </source>
</evidence>
<dbReference type="Gene3D" id="3.40.630.30">
    <property type="match status" value="1"/>
</dbReference>
<dbReference type="Pfam" id="PF00583">
    <property type="entry name" value="Acetyltransf_1"/>
    <property type="match status" value="1"/>
</dbReference>
<reference evidence="5" key="1">
    <citation type="submission" date="2016-11" db="EMBL/GenBank/DDBJ databases">
        <authorList>
            <person name="Varghese N."/>
            <person name="Submissions S."/>
        </authorList>
    </citation>
    <scope>NUCLEOTIDE SEQUENCE [LARGE SCALE GENOMIC DNA]</scope>
    <source>
        <strain evidence="5">DSM 28223</strain>
    </source>
</reference>
<gene>
    <name evidence="4" type="ORF">SAMN04488044_2749</name>
</gene>
<keyword evidence="1 4" id="KW-0808">Transferase</keyword>
<keyword evidence="2" id="KW-0012">Acyltransferase</keyword>
<dbReference type="RefSeq" id="WP_072793602.1">
    <property type="nucleotide sequence ID" value="NZ_FQWM01000006.1"/>
</dbReference>
<dbReference type="SUPFAM" id="SSF55729">
    <property type="entry name" value="Acyl-CoA N-acyltransferases (Nat)"/>
    <property type="match status" value="1"/>
</dbReference>